<dbReference type="Proteomes" id="UP000799753">
    <property type="component" value="Unassembled WGS sequence"/>
</dbReference>
<protein>
    <submittedName>
        <fullName evidence="2">Uncharacterized protein</fullName>
    </submittedName>
</protein>
<proteinExistence type="predicted"/>
<accession>A0A6A6SGD3</accession>
<dbReference type="OrthoDB" id="3684150at2759"/>
<name>A0A6A6SGD3_9PLEO</name>
<feature type="region of interest" description="Disordered" evidence="1">
    <location>
        <begin position="37"/>
        <end position="62"/>
    </location>
</feature>
<dbReference type="AlphaFoldDB" id="A0A6A6SGD3"/>
<evidence type="ECO:0000256" key="1">
    <source>
        <dbReference type="SAM" id="MobiDB-lite"/>
    </source>
</evidence>
<reference evidence="2" key="1">
    <citation type="journal article" date="2020" name="Stud. Mycol.">
        <title>101 Dothideomycetes genomes: a test case for predicting lifestyles and emergence of pathogens.</title>
        <authorList>
            <person name="Haridas S."/>
            <person name="Albert R."/>
            <person name="Binder M."/>
            <person name="Bloem J."/>
            <person name="Labutti K."/>
            <person name="Salamov A."/>
            <person name="Andreopoulos B."/>
            <person name="Baker S."/>
            <person name="Barry K."/>
            <person name="Bills G."/>
            <person name="Bluhm B."/>
            <person name="Cannon C."/>
            <person name="Castanera R."/>
            <person name="Culley D."/>
            <person name="Daum C."/>
            <person name="Ezra D."/>
            <person name="Gonzalez J."/>
            <person name="Henrissat B."/>
            <person name="Kuo A."/>
            <person name="Liang C."/>
            <person name="Lipzen A."/>
            <person name="Lutzoni F."/>
            <person name="Magnuson J."/>
            <person name="Mondo S."/>
            <person name="Nolan M."/>
            <person name="Ohm R."/>
            <person name="Pangilinan J."/>
            <person name="Park H.-J."/>
            <person name="Ramirez L."/>
            <person name="Alfaro M."/>
            <person name="Sun H."/>
            <person name="Tritt A."/>
            <person name="Yoshinaga Y."/>
            <person name="Zwiers L.-H."/>
            <person name="Turgeon B."/>
            <person name="Goodwin S."/>
            <person name="Spatafora J."/>
            <person name="Crous P."/>
            <person name="Grigoriev I."/>
        </authorList>
    </citation>
    <scope>NUCLEOTIDE SEQUENCE</scope>
    <source>
        <strain evidence="2">CBS 473.64</strain>
    </source>
</reference>
<organism evidence="2 3">
    <name type="scientific">Massarina eburnea CBS 473.64</name>
    <dbReference type="NCBI Taxonomy" id="1395130"/>
    <lineage>
        <taxon>Eukaryota</taxon>
        <taxon>Fungi</taxon>
        <taxon>Dikarya</taxon>
        <taxon>Ascomycota</taxon>
        <taxon>Pezizomycotina</taxon>
        <taxon>Dothideomycetes</taxon>
        <taxon>Pleosporomycetidae</taxon>
        <taxon>Pleosporales</taxon>
        <taxon>Massarineae</taxon>
        <taxon>Massarinaceae</taxon>
        <taxon>Massarina</taxon>
    </lineage>
</organism>
<evidence type="ECO:0000313" key="2">
    <source>
        <dbReference type="EMBL" id="KAF2646856.1"/>
    </source>
</evidence>
<sequence length="172" mass="19761">MFSPGPHHHRDRIPALRRRTYDYEELYAETQDISPVSASHFRHSMRSPIEAPSPSANKTPPKDPALLASRAKALFRRCTALTANVSHLSSVIEPLRTIKAGDITDADIRDVAYEAKYVRQAFAELDSQIDEVTMILGGVKKEEGGVKHMEKEKHENMKWVYERDRVDHRQWR</sequence>
<dbReference type="EMBL" id="MU006776">
    <property type="protein sequence ID" value="KAF2646856.1"/>
    <property type="molecule type" value="Genomic_DNA"/>
</dbReference>
<keyword evidence="3" id="KW-1185">Reference proteome</keyword>
<evidence type="ECO:0000313" key="3">
    <source>
        <dbReference type="Proteomes" id="UP000799753"/>
    </source>
</evidence>
<gene>
    <name evidence="2" type="ORF">P280DRAFT_525891</name>
</gene>